<dbReference type="EMBL" id="RKLR01000004">
    <property type="protein sequence ID" value="MBX0323885.1"/>
    <property type="molecule type" value="Genomic_DNA"/>
</dbReference>
<protein>
    <submittedName>
        <fullName evidence="2">Uncharacterized protein</fullName>
    </submittedName>
</protein>
<keyword evidence="1" id="KW-1133">Transmembrane helix</keyword>
<evidence type="ECO:0000313" key="3">
    <source>
        <dbReference type="Proteomes" id="UP001430377"/>
    </source>
</evidence>
<proteinExistence type="predicted"/>
<keyword evidence="1" id="KW-0812">Transmembrane</keyword>
<dbReference type="RefSeq" id="WP_220618847.1">
    <property type="nucleotide sequence ID" value="NZ_RKLR01000004.1"/>
</dbReference>
<dbReference type="AlphaFoldDB" id="A0AAW4PTK2"/>
<accession>A0AAW4PTK2</accession>
<evidence type="ECO:0000256" key="1">
    <source>
        <dbReference type="SAM" id="Phobius"/>
    </source>
</evidence>
<sequence>MVVSWFFDYFPPWLAIVLVTVGSVLVTWGLPFIDPDSEFAVEAPKGVLGTLILGIGTGLTIWGARETASFNTVVVGIILLGSFMQGAVAVNFYRKVYNFVSNGSLPSGGGFKRKIAGHLLILFLLLVSLWGVIYFTIWGGLDLGIRDTVRLYWTVATVIISIVGLSTRFWFMQRGFSPQIMFGGIFLITGAEIFNLQLELELAIFVLSHIAYALGFWIAVYLFVNSVRNSNRKARRQYAKISD</sequence>
<organism evidence="2 3">
    <name type="scientific">Haloarcula rubra</name>
    <dbReference type="NCBI Taxonomy" id="2487747"/>
    <lineage>
        <taxon>Archaea</taxon>
        <taxon>Methanobacteriati</taxon>
        <taxon>Methanobacteriota</taxon>
        <taxon>Stenosarchaea group</taxon>
        <taxon>Halobacteria</taxon>
        <taxon>Halobacteriales</taxon>
        <taxon>Haloarculaceae</taxon>
        <taxon>Haloarcula</taxon>
    </lineage>
</organism>
<keyword evidence="3" id="KW-1185">Reference proteome</keyword>
<feature type="transmembrane region" description="Helical" evidence="1">
    <location>
        <begin position="45"/>
        <end position="64"/>
    </location>
</feature>
<evidence type="ECO:0000313" key="2">
    <source>
        <dbReference type="EMBL" id="MBX0323885.1"/>
    </source>
</evidence>
<comment type="caution">
    <text evidence="2">The sequence shown here is derived from an EMBL/GenBank/DDBJ whole genome shotgun (WGS) entry which is preliminary data.</text>
</comment>
<name>A0AAW4PTK2_9EURY</name>
<feature type="transmembrane region" description="Helical" evidence="1">
    <location>
        <begin position="151"/>
        <end position="171"/>
    </location>
</feature>
<feature type="transmembrane region" description="Helical" evidence="1">
    <location>
        <begin position="202"/>
        <end position="224"/>
    </location>
</feature>
<dbReference type="Proteomes" id="UP001430377">
    <property type="component" value="Unassembled WGS sequence"/>
</dbReference>
<feature type="transmembrane region" description="Helical" evidence="1">
    <location>
        <begin position="115"/>
        <end position="139"/>
    </location>
</feature>
<feature type="transmembrane region" description="Helical" evidence="1">
    <location>
        <begin position="12"/>
        <end position="33"/>
    </location>
</feature>
<feature type="transmembrane region" description="Helical" evidence="1">
    <location>
        <begin position="178"/>
        <end position="196"/>
    </location>
</feature>
<gene>
    <name evidence="2" type="ORF">EGH21_12675</name>
</gene>
<feature type="transmembrane region" description="Helical" evidence="1">
    <location>
        <begin position="70"/>
        <end position="94"/>
    </location>
</feature>
<keyword evidence="1" id="KW-0472">Membrane</keyword>
<reference evidence="2 3" key="1">
    <citation type="submission" date="2021-06" db="EMBL/GenBank/DDBJ databases">
        <title>Halomicroarcula sp. a new haloarchaeum isolated from saline soil.</title>
        <authorList>
            <person name="Duran-Viseras A."/>
            <person name="Sanchez-Porro C."/>
            <person name="Ventosa A."/>
        </authorList>
    </citation>
    <scope>NUCLEOTIDE SEQUENCE [LARGE SCALE GENOMIC DNA]</scope>
    <source>
        <strain evidence="2 3">F13</strain>
    </source>
</reference>